<protein>
    <submittedName>
        <fullName evidence="2">Nuclease-related domain-containing protein</fullName>
    </submittedName>
</protein>
<proteinExistence type="predicted"/>
<dbReference type="RefSeq" id="WP_338752098.1">
    <property type="nucleotide sequence ID" value="NZ_CP147404.1"/>
</dbReference>
<accession>A0ABZ2N5X9</accession>
<feature type="domain" description="NERD" evidence="1">
    <location>
        <begin position="13"/>
        <end position="130"/>
    </location>
</feature>
<keyword evidence="3" id="KW-1185">Reference proteome</keyword>
<reference evidence="2 3" key="1">
    <citation type="submission" date="2024-02" db="EMBL/GenBank/DDBJ databases">
        <title>Seven novel Bacillus-like species.</title>
        <authorList>
            <person name="Liu G."/>
        </authorList>
    </citation>
    <scope>NUCLEOTIDE SEQUENCE [LARGE SCALE GENOMIC DNA]</scope>
    <source>
        <strain evidence="2 3">FJAT-52991</strain>
    </source>
</reference>
<dbReference type="Pfam" id="PF08378">
    <property type="entry name" value="NERD"/>
    <property type="match status" value="1"/>
</dbReference>
<dbReference type="PROSITE" id="PS50965">
    <property type="entry name" value="NERD"/>
    <property type="match status" value="1"/>
</dbReference>
<evidence type="ECO:0000313" key="3">
    <source>
        <dbReference type="Proteomes" id="UP001387364"/>
    </source>
</evidence>
<dbReference type="InterPro" id="IPR011528">
    <property type="entry name" value="NERD"/>
</dbReference>
<sequence length="301" mass="35278">MAVLEEAYGRHQAGYRGEQTVDYFLREVKQNDMLILHDIRLPAGEYSFFQMDTLLLTHNFFLIMEVKNYSGKLLFKGDTRQLIRTLEGKEEVFADPILQMRRQKRHFIDWLAQHNVHSIPVVTALVMSNPLARIDISPPNKSYINQIIHASEIPDKIDTLMKTYSIPILKYHQFQSLSKQMIQQNDPYDLNIMSHFQISEKDILKGIRCPACKRIPMARVKRNWQCLTCHHVSKNAHFEALQEYAQLFGHKVTTRQLAAFFQTESLKFVYKFLKSLQLKEGGHTKNRCYFISTLNNDAKRK</sequence>
<dbReference type="Proteomes" id="UP001387364">
    <property type="component" value="Chromosome"/>
</dbReference>
<gene>
    <name evidence="2" type="ORF">WDJ61_17545</name>
</gene>
<evidence type="ECO:0000259" key="1">
    <source>
        <dbReference type="PROSITE" id="PS50965"/>
    </source>
</evidence>
<name>A0ABZ2N5X9_9BACI</name>
<organism evidence="2 3">
    <name type="scientific">Bacillus kandeliae</name>
    <dbReference type="NCBI Taxonomy" id="3129297"/>
    <lineage>
        <taxon>Bacteria</taxon>
        <taxon>Bacillati</taxon>
        <taxon>Bacillota</taxon>
        <taxon>Bacilli</taxon>
        <taxon>Bacillales</taxon>
        <taxon>Bacillaceae</taxon>
        <taxon>Bacillus</taxon>
    </lineage>
</organism>
<evidence type="ECO:0000313" key="2">
    <source>
        <dbReference type="EMBL" id="WXB93003.1"/>
    </source>
</evidence>
<dbReference type="EMBL" id="CP147404">
    <property type="protein sequence ID" value="WXB93003.1"/>
    <property type="molecule type" value="Genomic_DNA"/>
</dbReference>